<dbReference type="GeneID" id="25917155"/>
<dbReference type="RefSeq" id="XP_014144721.1">
    <property type="nucleotide sequence ID" value="XM_014289246.1"/>
</dbReference>
<reference evidence="2 3" key="1">
    <citation type="submission" date="2011-02" db="EMBL/GenBank/DDBJ databases">
        <title>The Genome Sequence of Sphaeroforma arctica JP610.</title>
        <authorList>
            <consortium name="The Broad Institute Genome Sequencing Platform"/>
            <person name="Russ C."/>
            <person name="Cuomo C."/>
            <person name="Young S.K."/>
            <person name="Zeng Q."/>
            <person name="Gargeya S."/>
            <person name="Alvarado L."/>
            <person name="Berlin A."/>
            <person name="Chapman S.B."/>
            <person name="Chen Z."/>
            <person name="Freedman E."/>
            <person name="Gellesch M."/>
            <person name="Goldberg J."/>
            <person name="Griggs A."/>
            <person name="Gujja S."/>
            <person name="Heilman E."/>
            <person name="Heiman D."/>
            <person name="Howarth C."/>
            <person name="Mehta T."/>
            <person name="Neiman D."/>
            <person name="Pearson M."/>
            <person name="Roberts A."/>
            <person name="Saif S."/>
            <person name="Shea T."/>
            <person name="Shenoy N."/>
            <person name="Sisk P."/>
            <person name="Stolte C."/>
            <person name="Sykes S."/>
            <person name="White J."/>
            <person name="Yandava C."/>
            <person name="Burger G."/>
            <person name="Gray M.W."/>
            <person name="Holland P.W.H."/>
            <person name="King N."/>
            <person name="Lang F.B.F."/>
            <person name="Roger A.J."/>
            <person name="Ruiz-Trillo I."/>
            <person name="Haas B."/>
            <person name="Nusbaum C."/>
            <person name="Birren B."/>
        </authorList>
    </citation>
    <scope>NUCLEOTIDE SEQUENCE [LARGE SCALE GENOMIC DNA]</scope>
    <source>
        <strain evidence="2 3">JP610</strain>
    </source>
</reference>
<dbReference type="SMART" id="SM00293">
    <property type="entry name" value="PWWP"/>
    <property type="match status" value="1"/>
</dbReference>
<dbReference type="PROSITE" id="PS50812">
    <property type="entry name" value="PWWP"/>
    <property type="match status" value="1"/>
</dbReference>
<evidence type="ECO:0000259" key="1">
    <source>
        <dbReference type="PROSITE" id="PS50812"/>
    </source>
</evidence>
<proteinExistence type="predicted"/>
<dbReference type="SUPFAM" id="SSF63748">
    <property type="entry name" value="Tudor/PWWP/MBT"/>
    <property type="match status" value="1"/>
</dbReference>
<keyword evidence="3" id="KW-1185">Reference proteome</keyword>
<feature type="domain" description="PWWP" evidence="1">
    <location>
        <begin position="10"/>
        <end position="72"/>
    </location>
</feature>
<dbReference type="eggNOG" id="KOG1081">
    <property type="taxonomic scope" value="Eukaryota"/>
</dbReference>
<dbReference type="Gene3D" id="2.30.30.140">
    <property type="match status" value="1"/>
</dbReference>
<dbReference type="Proteomes" id="UP000054560">
    <property type="component" value="Unassembled WGS sequence"/>
</dbReference>
<protein>
    <recommendedName>
        <fullName evidence="1">PWWP domain-containing protein</fullName>
    </recommendedName>
</protein>
<gene>
    <name evidence="2" type="ORF">SARC_16651</name>
</gene>
<sequence length="111" mass="12424">ECDEGKIPLVDDVVFAKLGNFRWWPAKILDRDNLADNMERKTRTNACVPVYFFGSHDMSWMPCNHMTSYRSDIGCTAKKNGAFSRALVETEAHIVEVGLPAAVLCVSVCEL</sequence>
<accession>A0A0L0F2I5</accession>
<dbReference type="EMBL" id="KQ250182">
    <property type="protein sequence ID" value="KNC70819.1"/>
    <property type="molecule type" value="Genomic_DNA"/>
</dbReference>
<dbReference type="CDD" id="cd05838">
    <property type="entry name" value="PWWP_NSD_rpt2"/>
    <property type="match status" value="1"/>
</dbReference>
<dbReference type="AlphaFoldDB" id="A0A0L0F2I5"/>
<dbReference type="Pfam" id="PF00855">
    <property type="entry name" value="PWWP"/>
    <property type="match status" value="1"/>
</dbReference>
<dbReference type="OrthoDB" id="62853at2759"/>
<evidence type="ECO:0000313" key="2">
    <source>
        <dbReference type="EMBL" id="KNC70819.1"/>
    </source>
</evidence>
<name>A0A0L0F2I5_9EUKA</name>
<dbReference type="STRING" id="667725.A0A0L0F2I5"/>
<feature type="non-terminal residue" evidence="2">
    <location>
        <position position="1"/>
    </location>
</feature>
<organism evidence="2 3">
    <name type="scientific">Sphaeroforma arctica JP610</name>
    <dbReference type="NCBI Taxonomy" id="667725"/>
    <lineage>
        <taxon>Eukaryota</taxon>
        <taxon>Ichthyosporea</taxon>
        <taxon>Ichthyophonida</taxon>
        <taxon>Sphaeroforma</taxon>
    </lineage>
</organism>
<evidence type="ECO:0000313" key="3">
    <source>
        <dbReference type="Proteomes" id="UP000054560"/>
    </source>
</evidence>
<dbReference type="InterPro" id="IPR000313">
    <property type="entry name" value="PWWP_dom"/>
</dbReference>